<gene>
    <name evidence="1" type="ORF">RZ57_03980</name>
</gene>
<reference evidence="1 2" key="1">
    <citation type="journal article" date="2015" name="PLoS Negl. Trop. Dis.">
        <title>Haemophilus ducreyi Cutaneous Ulcer Strains Are Nearly Identical to Class I Genital Ulcer Strains.</title>
        <authorList>
            <person name="Gangaiah D."/>
            <person name="Webb K.M."/>
            <person name="Humphreys T.L."/>
            <person name="Fortney K.R."/>
            <person name="Toh E."/>
            <person name="Tai A."/>
            <person name="Katz S.S."/>
            <person name="Pillay A."/>
            <person name="Chen C.Y."/>
            <person name="Roberts S.A."/>
            <person name="Munson R.S.Jr."/>
            <person name="Spinola S.M."/>
        </authorList>
    </citation>
    <scope>NUCLEOTIDE SEQUENCE [LARGE SCALE GENOMIC DNA]</scope>
    <source>
        <strain evidence="2">CLU2</strain>
    </source>
</reference>
<accession>A0AAC8UC78</accession>
<dbReference type="Proteomes" id="UP000060132">
    <property type="component" value="Chromosome"/>
</dbReference>
<sequence length="62" mass="7147">MNKKIPGVPLSVKPLEPNGSRELSLIAFRLLTQGKLAHQRLDVQLKVFNYRLRDVTNNEHPR</sequence>
<protein>
    <submittedName>
        <fullName evidence="1">Uncharacterized protein</fullName>
    </submittedName>
</protein>
<dbReference type="AlphaFoldDB" id="A0AAC8UC78"/>
<organism evidence="1 2">
    <name type="scientific">Haemophilus ducreyi</name>
    <dbReference type="NCBI Taxonomy" id="730"/>
    <lineage>
        <taxon>Bacteria</taxon>
        <taxon>Pseudomonadati</taxon>
        <taxon>Pseudomonadota</taxon>
        <taxon>Gammaproteobacteria</taxon>
        <taxon>Pasteurellales</taxon>
        <taxon>Pasteurellaceae</taxon>
        <taxon>Haemophilus</taxon>
    </lineage>
</organism>
<name>A0AAC8UC78_HAEDC</name>
<evidence type="ECO:0000313" key="1">
    <source>
        <dbReference type="EMBL" id="AKO32333.1"/>
    </source>
</evidence>
<dbReference type="EMBL" id="CP011219">
    <property type="protein sequence ID" value="AKO32333.1"/>
    <property type="molecule type" value="Genomic_DNA"/>
</dbReference>
<proteinExistence type="predicted"/>
<evidence type="ECO:0000313" key="2">
    <source>
        <dbReference type="Proteomes" id="UP000060132"/>
    </source>
</evidence>